<dbReference type="Pfam" id="PF02565">
    <property type="entry name" value="RecO_C"/>
    <property type="match status" value="1"/>
</dbReference>
<gene>
    <name evidence="7 9" type="primary">recO</name>
    <name evidence="9" type="ORF">E8L99_16880</name>
</gene>
<dbReference type="Pfam" id="PF11967">
    <property type="entry name" value="RecO_N"/>
    <property type="match status" value="1"/>
</dbReference>
<dbReference type="Gene3D" id="2.40.50.140">
    <property type="entry name" value="Nucleic acid-binding proteins"/>
    <property type="match status" value="1"/>
</dbReference>
<protein>
    <recommendedName>
        <fullName evidence="2 7">DNA repair protein RecO</fullName>
    </recommendedName>
    <alternativeName>
        <fullName evidence="6 7">Recombination protein O</fullName>
    </alternativeName>
</protein>
<comment type="similarity">
    <text evidence="1 7">Belongs to the RecO family.</text>
</comment>
<keyword evidence="10" id="KW-1185">Reference proteome</keyword>
<evidence type="ECO:0000256" key="6">
    <source>
        <dbReference type="ARBA" id="ARBA00033409"/>
    </source>
</evidence>
<proteinExistence type="inferred from homology"/>
<dbReference type="PANTHER" id="PTHR33991:SF1">
    <property type="entry name" value="DNA REPAIR PROTEIN RECO"/>
    <property type="match status" value="1"/>
</dbReference>
<sequence length="236" mass="25806">MQWTDDGIVLGVRLHGETSVILELFTREHGRHLGLLRGGRSRRNQAMLQPGNTVLATWTARLDEHLGNYTIEPTISRAARLMEARAGVAGITHLSALARLMPEREASPGLFDVLTIIADALPDASLAAPLIVRLELEVLQDLGFGLDLTECASTGQTTDLIYVSPKTGRAVSREAGEPWKDRLFALPAFLSGEGPMDRDAVLAGFRLTGHFLSRHVFEPRGLTMPDAREAFLRAYG</sequence>
<dbReference type="PANTHER" id="PTHR33991">
    <property type="entry name" value="DNA REPAIR PROTEIN RECO"/>
    <property type="match status" value="1"/>
</dbReference>
<dbReference type="AlphaFoldDB" id="A0A4D7QTH1"/>
<keyword evidence="5 7" id="KW-0234">DNA repair</keyword>
<dbReference type="RefSeq" id="WP_137100641.1">
    <property type="nucleotide sequence ID" value="NZ_CP039865.1"/>
</dbReference>
<reference evidence="9 10" key="1">
    <citation type="submission" date="2019-04" db="EMBL/GenBank/DDBJ databases">
        <title>Phreatobacter aquaticus sp. nov.</title>
        <authorList>
            <person name="Choi A."/>
            <person name="Baek K."/>
        </authorList>
    </citation>
    <scope>NUCLEOTIDE SEQUENCE [LARGE SCALE GENOMIC DNA]</scope>
    <source>
        <strain evidence="9 10">NMCR1094</strain>
    </source>
</reference>
<organism evidence="9 10">
    <name type="scientific">Phreatobacter aquaticus</name>
    <dbReference type="NCBI Taxonomy" id="2570229"/>
    <lineage>
        <taxon>Bacteria</taxon>
        <taxon>Pseudomonadati</taxon>
        <taxon>Pseudomonadota</taxon>
        <taxon>Alphaproteobacteria</taxon>
        <taxon>Hyphomicrobiales</taxon>
        <taxon>Phreatobacteraceae</taxon>
        <taxon>Phreatobacter</taxon>
    </lineage>
</organism>
<dbReference type="GO" id="GO:0006310">
    <property type="term" value="P:DNA recombination"/>
    <property type="evidence" value="ECO:0007669"/>
    <property type="project" value="UniProtKB-UniRule"/>
</dbReference>
<keyword evidence="3 7" id="KW-0227">DNA damage</keyword>
<dbReference type="HAMAP" id="MF_00201">
    <property type="entry name" value="RecO"/>
    <property type="match status" value="1"/>
</dbReference>
<dbReference type="InterPro" id="IPR037278">
    <property type="entry name" value="ARFGAP/RecO"/>
</dbReference>
<name>A0A4D7QTH1_9HYPH</name>
<dbReference type="SUPFAM" id="SSF57863">
    <property type="entry name" value="ArfGap/RecO-like zinc finger"/>
    <property type="match status" value="1"/>
</dbReference>
<evidence type="ECO:0000256" key="4">
    <source>
        <dbReference type="ARBA" id="ARBA00023172"/>
    </source>
</evidence>
<dbReference type="SUPFAM" id="SSF50249">
    <property type="entry name" value="Nucleic acid-binding proteins"/>
    <property type="match status" value="1"/>
</dbReference>
<dbReference type="Proteomes" id="UP000298588">
    <property type="component" value="Chromosome"/>
</dbReference>
<dbReference type="EMBL" id="CP039865">
    <property type="protein sequence ID" value="QCK87312.1"/>
    <property type="molecule type" value="Genomic_DNA"/>
</dbReference>
<dbReference type="InterPro" id="IPR022572">
    <property type="entry name" value="DNA_rep/recomb_RecO_N"/>
</dbReference>
<dbReference type="OrthoDB" id="9804792at2"/>
<dbReference type="NCBIfam" id="TIGR00613">
    <property type="entry name" value="reco"/>
    <property type="match status" value="1"/>
</dbReference>
<evidence type="ECO:0000256" key="3">
    <source>
        <dbReference type="ARBA" id="ARBA00022763"/>
    </source>
</evidence>
<evidence type="ECO:0000256" key="1">
    <source>
        <dbReference type="ARBA" id="ARBA00007452"/>
    </source>
</evidence>
<dbReference type="InterPro" id="IPR012340">
    <property type="entry name" value="NA-bd_OB-fold"/>
</dbReference>
<dbReference type="Gene3D" id="1.20.1440.120">
    <property type="entry name" value="Recombination protein O, C-terminal domain"/>
    <property type="match status" value="1"/>
</dbReference>
<accession>A0A4D7QTH1</accession>
<dbReference type="GO" id="GO:0043590">
    <property type="term" value="C:bacterial nucleoid"/>
    <property type="evidence" value="ECO:0007669"/>
    <property type="project" value="TreeGrafter"/>
</dbReference>
<keyword evidence="4 7" id="KW-0233">DNA recombination</keyword>
<evidence type="ECO:0000256" key="2">
    <source>
        <dbReference type="ARBA" id="ARBA00021310"/>
    </source>
</evidence>
<evidence type="ECO:0000313" key="10">
    <source>
        <dbReference type="Proteomes" id="UP000298588"/>
    </source>
</evidence>
<dbReference type="InterPro" id="IPR003717">
    <property type="entry name" value="RecO"/>
</dbReference>
<dbReference type="KEGG" id="paqt:E8L99_16880"/>
<evidence type="ECO:0000256" key="5">
    <source>
        <dbReference type="ARBA" id="ARBA00023204"/>
    </source>
</evidence>
<comment type="function">
    <text evidence="7">Involved in DNA repair and RecF pathway recombination.</text>
</comment>
<evidence type="ECO:0000256" key="7">
    <source>
        <dbReference type="HAMAP-Rule" id="MF_00201"/>
    </source>
</evidence>
<evidence type="ECO:0000259" key="8">
    <source>
        <dbReference type="Pfam" id="PF11967"/>
    </source>
</evidence>
<dbReference type="InterPro" id="IPR042242">
    <property type="entry name" value="RecO_C"/>
</dbReference>
<feature type="domain" description="DNA replication/recombination mediator RecO N-terminal" evidence="8">
    <location>
        <begin position="1"/>
        <end position="70"/>
    </location>
</feature>
<evidence type="ECO:0000313" key="9">
    <source>
        <dbReference type="EMBL" id="QCK87312.1"/>
    </source>
</evidence>
<dbReference type="GO" id="GO:0006302">
    <property type="term" value="P:double-strand break repair"/>
    <property type="evidence" value="ECO:0007669"/>
    <property type="project" value="TreeGrafter"/>
</dbReference>